<name>K0SBS8_THAOC</name>
<dbReference type="EMBL" id="AGNL01025342">
    <property type="protein sequence ID" value="EJK58391.1"/>
    <property type="molecule type" value="Genomic_DNA"/>
</dbReference>
<evidence type="ECO:0000313" key="2">
    <source>
        <dbReference type="EMBL" id="EJK58391.1"/>
    </source>
</evidence>
<feature type="signal peptide" evidence="1">
    <location>
        <begin position="1"/>
        <end position="18"/>
    </location>
</feature>
<keyword evidence="1" id="KW-0732">Signal</keyword>
<gene>
    <name evidence="2" type="ORF">THAOC_21487</name>
</gene>
<keyword evidence="3" id="KW-1185">Reference proteome</keyword>
<dbReference type="AlphaFoldDB" id="K0SBS8"/>
<accession>K0SBS8</accession>
<reference evidence="2 3" key="1">
    <citation type="journal article" date="2012" name="Genome Biol.">
        <title>Genome and low-iron response of an oceanic diatom adapted to chronic iron limitation.</title>
        <authorList>
            <person name="Lommer M."/>
            <person name="Specht M."/>
            <person name="Roy A.S."/>
            <person name="Kraemer L."/>
            <person name="Andreson R."/>
            <person name="Gutowska M.A."/>
            <person name="Wolf J."/>
            <person name="Bergner S.V."/>
            <person name="Schilhabel M.B."/>
            <person name="Klostermeier U.C."/>
            <person name="Beiko R.G."/>
            <person name="Rosenstiel P."/>
            <person name="Hippler M."/>
            <person name="Laroche J."/>
        </authorList>
    </citation>
    <scope>NUCLEOTIDE SEQUENCE [LARGE SCALE GENOMIC DNA]</scope>
    <source>
        <strain evidence="2 3">CCMP1005</strain>
    </source>
</reference>
<evidence type="ECO:0000256" key="1">
    <source>
        <dbReference type="SAM" id="SignalP"/>
    </source>
</evidence>
<organism evidence="2 3">
    <name type="scientific">Thalassiosira oceanica</name>
    <name type="common">Marine diatom</name>
    <dbReference type="NCBI Taxonomy" id="159749"/>
    <lineage>
        <taxon>Eukaryota</taxon>
        <taxon>Sar</taxon>
        <taxon>Stramenopiles</taxon>
        <taxon>Ochrophyta</taxon>
        <taxon>Bacillariophyta</taxon>
        <taxon>Coscinodiscophyceae</taxon>
        <taxon>Thalassiosirophycidae</taxon>
        <taxon>Thalassiosirales</taxon>
        <taxon>Thalassiosiraceae</taxon>
        <taxon>Thalassiosira</taxon>
    </lineage>
</organism>
<sequence length="134" mass="12918">MKLASALVLLICSPEVAALVPSTAASRRAAILGPPSTTSLSMSATAGNRNAAPPGDEQCGRRAALGNLAGGLLGAAVVGGDARSASAFAADANTATAPVEEAAPLIVRLSDTIASTVNPLFVAAALAAVAVGAR</sequence>
<dbReference type="Proteomes" id="UP000266841">
    <property type="component" value="Unassembled WGS sequence"/>
</dbReference>
<proteinExistence type="predicted"/>
<feature type="non-terminal residue" evidence="2">
    <location>
        <position position="134"/>
    </location>
</feature>
<protein>
    <submittedName>
        <fullName evidence="2">Uncharacterized protein</fullName>
    </submittedName>
</protein>
<comment type="caution">
    <text evidence="2">The sequence shown here is derived from an EMBL/GenBank/DDBJ whole genome shotgun (WGS) entry which is preliminary data.</text>
</comment>
<evidence type="ECO:0000313" key="3">
    <source>
        <dbReference type="Proteomes" id="UP000266841"/>
    </source>
</evidence>
<feature type="chain" id="PRO_5003837682" evidence="1">
    <location>
        <begin position="19"/>
        <end position="134"/>
    </location>
</feature>